<dbReference type="PROSITE" id="PS50832">
    <property type="entry name" value="S1_IF1_TYPE"/>
    <property type="match status" value="1"/>
</dbReference>
<dbReference type="Pfam" id="PF01176">
    <property type="entry name" value="eIF-1a"/>
    <property type="match status" value="1"/>
</dbReference>
<dbReference type="GO" id="GO:0043022">
    <property type="term" value="F:ribosome binding"/>
    <property type="evidence" value="ECO:0007669"/>
    <property type="project" value="TreeGrafter"/>
</dbReference>
<dbReference type="NCBIfam" id="TIGR00008">
    <property type="entry name" value="infA"/>
    <property type="match status" value="1"/>
</dbReference>
<sequence>MSRDDLIQLDGVITRILGPGIMEIHCDKDITVRGRLSGRMKKFRIKVMVGDRVEVSVSPYDPSHGLITFRHK</sequence>
<dbReference type="Gene3D" id="2.40.50.140">
    <property type="entry name" value="Nucleic acid-binding proteins"/>
    <property type="match status" value="1"/>
</dbReference>
<proteinExistence type="inferred from homology"/>
<evidence type="ECO:0000259" key="6">
    <source>
        <dbReference type="PROSITE" id="PS50832"/>
    </source>
</evidence>
<keyword evidence="2 5" id="KW-0396">Initiation factor</keyword>
<evidence type="ECO:0000313" key="8">
    <source>
        <dbReference type="Proteomes" id="UP000650524"/>
    </source>
</evidence>
<dbReference type="GO" id="GO:0003723">
    <property type="term" value="F:RNA binding"/>
    <property type="evidence" value="ECO:0007669"/>
    <property type="project" value="InterPro"/>
</dbReference>
<evidence type="ECO:0000256" key="4">
    <source>
        <dbReference type="NCBIfam" id="TIGR00008"/>
    </source>
</evidence>
<evidence type="ECO:0000256" key="1">
    <source>
        <dbReference type="ARBA" id="ARBA00010939"/>
    </source>
</evidence>
<dbReference type="InterPro" id="IPR012340">
    <property type="entry name" value="NA-bd_OB-fold"/>
</dbReference>
<dbReference type="GO" id="GO:0003743">
    <property type="term" value="F:translation initiation factor activity"/>
    <property type="evidence" value="ECO:0007669"/>
    <property type="project" value="UniProtKB-UniRule"/>
</dbReference>
<evidence type="ECO:0000256" key="2">
    <source>
        <dbReference type="ARBA" id="ARBA00022540"/>
    </source>
</evidence>
<keyword evidence="3 5" id="KW-0648">Protein biosynthesis</keyword>
<dbReference type="PANTHER" id="PTHR33370">
    <property type="entry name" value="TRANSLATION INITIATION FACTOR IF-1, CHLOROPLASTIC"/>
    <property type="match status" value="1"/>
</dbReference>
<dbReference type="InterPro" id="IPR004368">
    <property type="entry name" value="TIF_IF1"/>
</dbReference>
<comment type="similarity">
    <text evidence="1">Belongs to the IF-1 family.</text>
</comment>
<protein>
    <recommendedName>
        <fullName evidence="4">Translation initiation factor IF-1</fullName>
    </recommendedName>
</protein>
<dbReference type="InterPro" id="IPR006196">
    <property type="entry name" value="RNA-binding_domain_S1_IF1"/>
</dbReference>
<dbReference type="SUPFAM" id="SSF50249">
    <property type="entry name" value="Nucleic acid-binding proteins"/>
    <property type="match status" value="1"/>
</dbReference>
<evidence type="ECO:0000256" key="3">
    <source>
        <dbReference type="ARBA" id="ARBA00022917"/>
    </source>
</evidence>
<comment type="caution">
    <text evidence="7">The sequence shown here is derived from an EMBL/GenBank/DDBJ whole genome shotgun (WGS) entry which is preliminary data.</text>
</comment>
<dbReference type="PANTHER" id="PTHR33370:SF1">
    <property type="entry name" value="TRANSLATION INITIATION FACTOR IF-1, CHLOROPLASTIC"/>
    <property type="match status" value="1"/>
</dbReference>
<evidence type="ECO:0000256" key="5">
    <source>
        <dbReference type="PROSITE-ProRule" id="PRU00181"/>
    </source>
</evidence>
<organism evidence="7 8">
    <name type="scientific">Candidatus Desulfacyla euxinica</name>
    <dbReference type="NCBI Taxonomy" id="2841693"/>
    <lineage>
        <taxon>Bacteria</taxon>
        <taxon>Deltaproteobacteria</taxon>
        <taxon>Candidatus Desulfacyla</taxon>
    </lineage>
</organism>
<dbReference type="GO" id="GO:0005829">
    <property type="term" value="C:cytosol"/>
    <property type="evidence" value="ECO:0007669"/>
    <property type="project" value="TreeGrafter"/>
</dbReference>
<evidence type="ECO:0000313" key="7">
    <source>
        <dbReference type="EMBL" id="MBC8179228.1"/>
    </source>
</evidence>
<reference evidence="7 8" key="1">
    <citation type="submission" date="2020-08" db="EMBL/GenBank/DDBJ databases">
        <title>Bridging the membrane lipid divide: bacteria of the FCB group superphylum have the potential to synthesize archaeal ether lipids.</title>
        <authorList>
            <person name="Villanueva L."/>
            <person name="Von Meijenfeldt F.A.B."/>
            <person name="Westbye A.B."/>
            <person name="Yadav S."/>
            <person name="Hopmans E.C."/>
            <person name="Dutilh B.E."/>
            <person name="Sinninghe Damste J.S."/>
        </authorList>
    </citation>
    <scope>NUCLEOTIDE SEQUENCE [LARGE SCALE GENOMIC DNA]</scope>
    <source>
        <strain evidence="7">NIOZ-UU27</strain>
    </source>
</reference>
<dbReference type="EMBL" id="JACNJD010000361">
    <property type="protein sequence ID" value="MBC8179228.1"/>
    <property type="molecule type" value="Genomic_DNA"/>
</dbReference>
<gene>
    <name evidence="7" type="primary">infA</name>
    <name evidence="7" type="ORF">H8E19_17640</name>
</gene>
<dbReference type="AlphaFoldDB" id="A0A8J6TAA8"/>
<accession>A0A8J6TAA8</accession>
<dbReference type="Proteomes" id="UP000650524">
    <property type="component" value="Unassembled WGS sequence"/>
</dbReference>
<feature type="domain" description="S1-like" evidence="6">
    <location>
        <begin position="1"/>
        <end position="72"/>
    </location>
</feature>
<name>A0A8J6TAA8_9DELT</name>